<evidence type="ECO:0000313" key="3">
    <source>
        <dbReference type="Proteomes" id="UP000664835"/>
    </source>
</evidence>
<gene>
    <name evidence="2" type="ORF">J3998_01940</name>
</gene>
<dbReference type="RefSeq" id="WP_208147103.1">
    <property type="nucleotide sequence ID" value="NZ_JAGETV010000002.1"/>
</dbReference>
<reference evidence="2 3" key="1">
    <citation type="submission" date="2021-03" db="EMBL/GenBank/DDBJ databases">
        <title>Thiomicrorhabdus sp.nov.,novel sulfur-oxidizing bacteria isolated from coastal sediment.</title>
        <authorList>
            <person name="Liu X."/>
        </authorList>
    </citation>
    <scope>NUCLEOTIDE SEQUENCE [LARGE SCALE GENOMIC DNA]</scope>
    <source>
        <strain evidence="2 3">6S2-11</strain>
    </source>
</reference>
<sequence>MLKQNKIKYIGYYYSPELGQPKRLYSPAAATKMDYVASTLVQNDYDVEILSLCKPEKEGIVFNKKTHHHNGYTINLIASLGTGNKLRNVLDYFLGNLILFLILIFKTKKNEMVFVYHSLGYGKTITLAKQIRKFKLVLEVEEIYQDAVTCSTRQRKQEKNNIMAADAYIFPTYILNSELNTSNKPSIVIHGTYSIQKNDSESACTDGFINVVYAGTFDIKKGGVYAAIKTAQYLPEIYKIHILGFGSDEEVKSVESLIKQVNDSSSSKVFFHGLITGKDFTDFLFSCSIGLSTQEPNAKYNETSFPSKVLTYMAHGLQVVSVRIKAVEGSDIGGYIHFYDSNRLELIAETIKNIDLQKITDTRDVISDLDIKTIKKMSNFISSVTQ</sequence>
<keyword evidence="1" id="KW-1133">Transmembrane helix</keyword>
<keyword evidence="1" id="KW-0812">Transmembrane</keyword>
<evidence type="ECO:0000256" key="1">
    <source>
        <dbReference type="SAM" id="Phobius"/>
    </source>
</evidence>
<accession>A0ABS3Q1X4</accession>
<organism evidence="2 3">
    <name type="scientific">Thiomicrorhabdus marina</name>
    <dbReference type="NCBI Taxonomy" id="2818442"/>
    <lineage>
        <taxon>Bacteria</taxon>
        <taxon>Pseudomonadati</taxon>
        <taxon>Pseudomonadota</taxon>
        <taxon>Gammaproteobacteria</taxon>
        <taxon>Thiotrichales</taxon>
        <taxon>Piscirickettsiaceae</taxon>
        <taxon>Thiomicrorhabdus</taxon>
    </lineage>
</organism>
<dbReference type="SUPFAM" id="SSF53756">
    <property type="entry name" value="UDP-Glycosyltransferase/glycogen phosphorylase"/>
    <property type="match status" value="1"/>
</dbReference>
<feature type="transmembrane region" description="Helical" evidence="1">
    <location>
        <begin position="89"/>
        <end position="105"/>
    </location>
</feature>
<keyword evidence="1" id="KW-0472">Membrane</keyword>
<keyword evidence="3" id="KW-1185">Reference proteome</keyword>
<comment type="caution">
    <text evidence="2">The sequence shown here is derived from an EMBL/GenBank/DDBJ whole genome shotgun (WGS) entry which is preliminary data.</text>
</comment>
<dbReference type="Proteomes" id="UP000664835">
    <property type="component" value="Unassembled WGS sequence"/>
</dbReference>
<name>A0ABS3Q1X4_9GAMM</name>
<evidence type="ECO:0000313" key="2">
    <source>
        <dbReference type="EMBL" id="MBO1926325.1"/>
    </source>
</evidence>
<dbReference type="Gene3D" id="3.40.50.2000">
    <property type="entry name" value="Glycogen Phosphorylase B"/>
    <property type="match status" value="1"/>
</dbReference>
<dbReference type="EMBL" id="JAGETV010000002">
    <property type="protein sequence ID" value="MBO1926325.1"/>
    <property type="molecule type" value="Genomic_DNA"/>
</dbReference>
<protein>
    <submittedName>
        <fullName evidence="2">Glycosyltransferase</fullName>
    </submittedName>
</protein>
<proteinExistence type="predicted"/>